<keyword evidence="3" id="KW-1185">Reference proteome</keyword>
<dbReference type="EMBL" id="CAJZBQ010000040">
    <property type="protein sequence ID" value="CAG9326112.1"/>
    <property type="molecule type" value="Genomic_DNA"/>
</dbReference>
<sequence length="190" mass="22365">MEEEATYRITYNDLSNLTSLQTLSSLKASTISHTKSWSFVETNLEEDLDESNISNDDMDEGYYLKSISSFEKHYLGMSMWPQSSMEFCSSIREKFKKQRKKYECLKQQLDCVKLELRQTERELGLSKENLIRKGDEREKLKENLNEALDLIGVLVLKMNQLLPYSNDIMPTPKFQLSPRNDKEEISFMRY</sequence>
<dbReference type="AlphaFoldDB" id="A0AAU9JFU2"/>
<name>A0AAU9JFU2_9CILI</name>
<dbReference type="Proteomes" id="UP001162131">
    <property type="component" value="Unassembled WGS sequence"/>
</dbReference>
<organism evidence="2 3">
    <name type="scientific">Blepharisma stoltei</name>
    <dbReference type="NCBI Taxonomy" id="1481888"/>
    <lineage>
        <taxon>Eukaryota</taxon>
        <taxon>Sar</taxon>
        <taxon>Alveolata</taxon>
        <taxon>Ciliophora</taxon>
        <taxon>Postciliodesmatophora</taxon>
        <taxon>Heterotrichea</taxon>
        <taxon>Heterotrichida</taxon>
        <taxon>Blepharismidae</taxon>
        <taxon>Blepharisma</taxon>
    </lineage>
</organism>
<comment type="caution">
    <text evidence="2">The sequence shown here is derived from an EMBL/GenBank/DDBJ whole genome shotgun (WGS) entry which is preliminary data.</text>
</comment>
<evidence type="ECO:0000256" key="1">
    <source>
        <dbReference type="SAM" id="Coils"/>
    </source>
</evidence>
<evidence type="ECO:0000313" key="3">
    <source>
        <dbReference type="Proteomes" id="UP001162131"/>
    </source>
</evidence>
<keyword evidence="1" id="KW-0175">Coiled coil</keyword>
<accession>A0AAU9JFU2</accession>
<feature type="coiled-coil region" evidence="1">
    <location>
        <begin position="88"/>
        <end position="150"/>
    </location>
</feature>
<proteinExistence type="predicted"/>
<evidence type="ECO:0000313" key="2">
    <source>
        <dbReference type="EMBL" id="CAG9326112.1"/>
    </source>
</evidence>
<gene>
    <name evidence="2" type="ORF">BSTOLATCC_MIC40549</name>
</gene>
<protein>
    <submittedName>
        <fullName evidence="2">Uncharacterized protein</fullName>
    </submittedName>
</protein>
<reference evidence="2" key="1">
    <citation type="submission" date="2021-09" db="EMBL/GenBank/DDBJ databases">
        <authorList>
            <consortium name="AG Swart"/>
            <person name="Singh M."/>
            <person name="Singh A."/>
            <person name="Seah K."/>
            <person name="Emmerich C."/>
        </authorList>
    </citation>
    <scope>NUCLEOTIDE SEQUENCE</scope>
    <source>
        <strain evidence="2">ATCC30299</strain>
    </source>
</reference>